<evidence type="ECO:0000256" key="1">
    <source>
        <dbReference type="ARBA" id="ARBA00007365"/>
    </source>
</evidence>
<evidence type="ECO:0000259" key="5">
    <source>
        <dbReference type="PROSITE" id="PS50072"/>
    </source>
</evidence>
<dbReference type="GO" id="GO:0006457">
    <property type="term" value="P:protein folding"/>
    <property type="evidence" value="ECO:0007669"/>
    <property type="project" value="InterPro"/>
</dbReference>
<dbReference type="CDD" id="cd01920">
    <property type="entry name" value="cyclophilin_EcCYP_like"/>
    <property type="match status" value="1"/>
</dbReference>
<dbReference type="STRING" id="34103.SAMN05421778_10798"/>
<dbReference type="InterPro" id="IPR044665">
    <property type="entry name" value="E_coli_cyclophilin_A-like"/>
</dbReference>
<evidence type="ECO:0000256" key="3">
    <source>
        <dbReference type="ARBA" id="ARBA00023235"/>
    </source>
</evidence>
<comment type="caution">
    <text evidence="6">The sequence shown here is derived from an EMBL/GenBank/DDBJ whole genome shotgun (WGS) entry which is preliminary data.</text>
</comment>
<keyword evidence="7" id="KW-1185">Reference proteome</keyword>
<dbReference type="Proteomes" id="UP000026714">
    <property type="component" value="Unassembled WGS sequence"/>
</dbReference>
<organism evidence="6 7">
    <name type="scientific">Sphaerotilus natans subsp. natans DSM 6575</name>
    <dbReference type="NCBI Taxonomy" id="1286631"/>
    <lineage>
        <taxon>Bacteria</taxon>
        <taxon>Pseudomonadati</taxon>
        <taxon>Pseudomonadota</taxon>
        <taxon>Betaproteobacteria</taxon>
        <taxon>Burkholderiales</taxon>
        <taxon>Sphaerotilaceae</taxon>
        <taxon>Sphaerotilus</taxon>
    </lineage>
</organism>
<evidence type="ECO:0000256" key="2">
    <source>
        <dbReference type="ARBA" id="ARBA00023110"/>
    </source>
</evidence>
<keyword evidence="4" id="KW-0732">Signal</keyword>
<evidence type="ECO:0000313" key="7">
    <source>
        <dbReference type="Proteomes" id="UP000026714"/>
    </source>
</evidence>
<name>A0A059KJ66_9BURK</name>
<dbReference type="InterPro" id="IPR029000">
    <property type="entry name" value="Cyclophilin-like_dom_sf"/>
</dbReference>
<dbReference type="Pfam" id="PF00160">
    <property type="entry name" value="Pro_isomerase"/>
    <property type="match status" value="1"/>
</dbReference>
<evidence type="ECO:0000256" key="4">
    <source>
        <dbReference type="RuleBase" id="RU363019"/>
    </source>
</evidence>
<proteinExistence type="inferred from homology"/>
<dbReference type="GO" id="GO:0003755">
    <property type="term" value="F:peptidyl-prolyl cis-trans isomerase activity"/>
    <property type="evidence" value="ECO:0007669"/>
    <property type="project" value="UniProtKB-UniRule"/>
</dbReference>
<dbReference type="EC" id="5.2.1.8" evidence="4"/>
<protein>
    <recommendedName>
        <fullName evidence="4">Peptidyl-prolyl cis-trans isomerase</fullName>
        <shortName evidence="4">PPIase</shortName>
        <ecNumber evidence="4">5.2.1.8</ecNumber>
    </recommendedName>
</protein>
<dbReference type="AlphaFoldDB" id="A0A059KJ66"/>
<evidence type="ECO:0000313" key="6">
    <source>
        <dbReference type="EMBL" id="KDB51143.1"/>
    </source>
</evidence>
<sequence>MKPMTAFPFARIATALALGLALSGAAQAEKVRLATSMGDIVVDLDAAKAPRTVANFVEYVKAGHYDGTIFHRVIGNFMIQGGGMEPSMKEKPTRAPIPLESRNGLSNTRGTLAMARTSVPDSATSQFFINVKDNPFLDQPNSPDGNGYAVFGRVVEGMDVVDKIRAVRTGSAGMHRDVPAEPVLIKKASLEK</sequence>
<dbReference type="PANTHER" id="PTHR43246">
    <property type="entry name" value="PEPTIDYL-PROLYL CIS-TRANS ISOMERASE CYP38, CHLOROPLASTIC"/>
    <property type="match status" value="1"/>
</dbReference>
<dbReference type="eggNOG" id="COG0652">
    <property type="taxonomic scope" value="Bacteria"/>
</dbReference>
<dbReference type="PROSITE" id="PS50072">
    <property type="entry name" value="CSA_PPIASE_2"/>
    <property type="match status" value="1"/>
</dbReference>
<comment type="similarity">
    <text evidence="1 4">Belongs to the cyclophilin-type PPIase family.</text>
</comment>
<dbReference type="EMBL" id="AZRA01000098">
    <property type="protein sequence ID" value="KDB51143.1"/>
    <property type="molecule type" value="Genomic_DNA"/>
</dbReference>
<feature type="signal peptide" evidence="4">
    <location>
        <begin position="1"/>
        <end position="28"/>
    </location>
</feature>
<keyword evidence="2 4" id="KW-0697">Rotamase</keyword>
<accession>A0A059KJ66</accession>
<dbReference type="PATRIC" id="fig|1286631.3.peg.3161"/>
<feature type="domain" description="PPIase cyclophilin-type" evidence="5">
    <location>
        <begin position="35"/>
        <end position="190"/>
    </location>
</feature>
<gene>
    <name evidence="6" type="ORF">X805_32390</name>
</gene>
<comment type="function">
    <text evidence="4">PPIases accelerate the folding of proteins. It catalyzes the cis-trans isomerization of proline imidic peptide bonds in oligopeptides.</text>
</comment>
<reference evidence="6 7" key="1">
    <citation type="journal article" date="2014" name="FEMS Microbiol. Ecol.">
        <title>Sphaerotilus natans encrusted with nanoball-shaped Fe(III) oxide minerals formed by nitrate-reducing mixotrophic Fe(II) oxidation.</title>
        <authorList>
            <person name="Park S."/>
            <person name="Kim D.H."/>
            <person name="Lee J.H."/>
            <person name="Hur H.G."/>
        </authorList>
    </citation>
    <scope>NUCLEOTIDE SEQUENCE [LARGE SCALE GENOMIC DNA]</scope>
    <source>
        <strain evidence="6 7">DSM 6575</strain>
    </source>
</reference>
<dbReference type="InterPro" id="IPR020892">
    <property type="entry name" value="Cyclophilin-type_PPIase_CS"/>
</dbReference>
<dbReference type="SUPFAM" id="SSF50891">
    <property type="entry name" value="Cyclophilin-like"/>
    <property type="match status" value="1"/>
</dbReference>
<comment type="catalytic activity">
    <reaction evidence="4">
        <text>[protein]-peptidylproline (omega=180) = [protein]-peptidylproline (omega=0)</text>
        <dbReference type="Rhea" id="RHEA:16237"/>
        <dbReference type="Rhea" id="RHEA-COMP:10747"/>
        <dbReference type="Rhea" id="RHEA-COMP:10748"/>
        <dbReference type="ChEBI" id="CHEBI:83833"/>
        <dbReference type="ChEBI" id="CHEBI:83834"/>
        <dbReference type="EC" id="5.2.1.8"/>
    </reaction>
</comment>
<keyword evidence="3 4" id="KW-0413">Isomerase</keyword>
<dbReference type="InterPro" id="IPR002130">
    <property type="entry name" value="Cyclophilin-type_PPIase_dom"/>
</dbReference>
<dbReference type="Gene3D" id="2.40.100.10">
    <property type="entry name" value="Cyclophilin-like"/>
    <property type="match status" value="1"/>
</dbReference>
<dbReference type="PROSITE" id="PS00170">
    <property type="entry name" value="CSA_PPIASE_1"/>
    <property type="match status" value="1"/>
</dbReference>
<feature type="chain" id="PRO_5006511907" description="Peptidyl-prolyl cis-trans isomerase" evidence="4">
    <location>
        <begin position="29"/>
        <end position="192"/>
    </location>
</feature>
<dbReference type="PRINTS" id="PR00153">
    <property type="entry name" value="CSAPPISMRASE"/>
</dbReference>